<dbReference type="GO" id="GO:0007005">
    <property type="term" value="P:mitochondrion organization"/>
    <property type="evidence" value="ECO:0007669"/>
    <property type="project" value="InterPro"/>
</dbReference>
<proteinExistence type="predicted"/>
<dbReference type="EMBL" id="OV651823">
    <property type="protein sequence ID" value="CAH1101637.1"/>
    <property type="molecule type" value="Genomic_DNA"/>
</dbReference>
<dbReference type="GO" id="GO:0005814">
    <property type="term" value="C:centriole"/>
    <property type="evidence" value="ECO:0007669"/>
    <property type="project" value="InterPro"/>
</dbReference>
<dbReference type="OrthoDB" id="6622877at2759"/>
<organism evidence="2 3">
    <name type="scientific">Psylliodes chrysocephalus</name>
    <dbReference type="NCBI Taxonomy" id="3402493"/>
    <lineage>
        <taxon>Eukaryota</taxon>
        <taxon>Metazoa</taxon>
        <taxon>Ecdysozoa</taxon>
        <taxon>Arthropoda</taxon>
        <taxon>Hexapoda</taxon>
        <taxon>Insecta</taxon>
        <taxon>Pterygota</taxon>
        <taxon>Neoptera</taxon>
        <taxon>Endopterygota</taxon>
        <taxon>Coleoptera</taxon>
        <taxon>Polyphaga</taxon>
        <taxon>Cucujiformia</taxon>
        <taxon>Chrysomeloidea</taxon>
        <taxon>Chrysomelidae</taxon>
        <taxon>Galerucinae</taxon>
        <taxon>Alticini</taxon>
        <taxon>Psylliodes</taxon>
    </lineage>
</organism>
<gene>
    <name evidence="2" type="ORF">PSYICH_LOCUS2445</name>
</gene>
<reference evidence="2" key="1">
    <citation type="submission" date="2022-01" db="EMBL/GenBank/DDBJ databases">
        <authorList>
            <person name="King R."/>
        </authorList>
    </citation>
    <scope>NUCLEOTIDE SEQUENCE</scope>
</reference>
<dbReference type="PANTHER" id="PTHR36170">
    <property type="entry name" value="CENTROSOMAL PROTEIN OF 89 KDA"/>
    <property type="match status" value="1"/>
</dbReference>
<dbReference type="GO" id="GO:0007268">
    <property type="term" value="P:chemical synaptic transmission"/>
    <property type="evidence" value="ECO:0007669"/>
    <property type="project" value="InterPro"/>
</dbReference>
<keyword evidence="3" id="KW-1185">Reference proteome</keyword>
<accession>A0A9P0CDQ0</accession>
<keyword evidence="1" id="KW-0175">Coiled coil</keyword>
<dbReference type="InterPro" id="IPR033545">
    <property type="entry name" value="CEP89"/>
</dbReference>
<name>A0A9P0CDQ0_9CUCU</name>
<evidence type="ECO:0000313" key="2">
    <source>
        <dbReference type="EMBL" id="CAH1101637.1"/>
    </source>
</evidence>
<sequence>MLPIFQVASPNFDKKNMSLAEISAKPRQRRVNVPVHRILSDNLETKKTFSANFNTRRYAVSDDKVGKTTTILEDDEPMRTEIIVETIEPDTSTRITKKQLSRENMRLVEENRHLSSKFHELEELSVKKITKLREKINVLQLANTHFKKDIEELEENFEQILHENETLKYELEKLRVCKKCEDFQVAIENCHTESEKYQKENESVKNKYKELHEDLQMLKIVVFRLNTQLERYQELLRRNNIPRPSMDSYHKRDIEISGVELSKEILSDVHRDHKHIPVLWGNVNKHTLGPLLDAYEDSIKEKDEIIEEYESEMNKFTGKMREIMEENECLYKRLNEDENCSSKLSIELESVKRELKNTKDQNDALIKKCSLKQDKLEEVLRIYEAKVDQMTRDYDVLHGEYVKIKTENAALVEKAKSCMNSQEELRSQLHNFIPIAVHNSSVNECKKWYEELKLQYEAEKEKLVKNIESHVKTIEDLNKEIGNLNSIKEKLENNVSHLEKQIKKLETKQLEIEHNLNGVQLSRSALKKQLHKAMEFARDMVAEQEMLLKALNQRQIENKAVKKIGSDIASRMDYLKSQLKDVQKNAWQDFATVEQTIQDQANTIETMKGQYEKEIDGLKSIIARFEDDKDSNIKPENMSMAHYFLLKNKYK</sequence>
<evidence type="ECO:0000313" key="3">
    <source>
        <dbReference type="Proteomes" id="UP001153636"/>
    </source>
</evidence>
<dbReference type="GO" id="GO:0045202">
    <property type="term" value="C:synapse"/>
    <property type="evidence" value="ECO:0007669"/>
    <property type="project" value="GOC"/>
</dbReference>
<dbReference type="GO" id="GO:0060271">
    <property type="term" value="P:cilium assembly"/>
    <property type="evidence" value="ECO:0007669"/>
    <property type="project" value="InterPro"/>
</dbReference>
<dbReference type="GO" id="GO:0097539">
    <property type="term" value="C:ciliary transition fiber"/>
    <property type="evidence" value="ECO:0007669"/>
    <property type="project" value="TreeGrafter"/>
</dbReference>
<protein>
    <submittedName>
        <fullName evidence="2">Uncharacterized protein</fullName>
    </submittedName>
</protein>
<dbReference type="Proteomes" id="UP001153636">
    <property type="component" value="Chromosome 11"/>
</dbReference>
<dbReference type="AlphaFoldDB" id="A0A9P0CDQ0"/>
<feature type="coiled-coil region" evidence="1">
    <location>
        <begin position="292"/>
        <end position="393"/>
    </location>
</feature>
<feature type="coiled-coil region" evidence="1">
    <location>
        <begin position="460"/>
        <end position="554"/>
    </location>
</feature>
<evidence type="ECO:0000256" key="1">
    <source>
        <dbReference type="SAM" id="Coils"/>
    </source>
</evidence>
<feature type="coiled-coil region" evidence="1">
    <location>
        <begin position="97"/>
        <end position="221"/>
    </location>
</feature>
<dbReference type="PANTHER" id="PTHR36170:SF1">
    <property type="entry name" value="CENTROSOMAL PROTEIN OF 89 KDA"/>
    <property type="match status" value="1"/>
</dbReference>